<feature type="region of interest" description="Disordered" evidence="1">
    <location>
        <begin position="81"/>
        <end position="145"/>
    </location>
</feature>
<proteinExistence type="predicted"/>
<dbReference type="AlphaFoldDB" id="A0A2A4JMK1"/>
<dbReference type="EMBL" id="NWSH01000976">
    <property type="protein sequence ID" value="PCG73305.1"/>
    <property type="molecule type" value="Genomic_DNA"/>
</dbReference>
<protein>
    <submittedName>
        <fullName evidence="2">Uncharacterized protein</fullName>
    </submittedName>
</protein>
<feature type="compositionally biased region" description="Low complexity" evidence="1">
    <location>
        <begin position="116"/>
        <end position="132"/>
    </location>
</feature>
<reference evidence="2" key="1">
    <citation type="submission" date="2017-09" db="EMBL/GenBank/DDBJ databases">
        <title>Contemporary evolution of a Lepidopteran species, Heliothis virescens, in response to modern agricultural practices.</title>
        <authorList>
            <person name="Fritz M.L."/>
            <person name="Deyonke A.M."/>
            <person name="Papanicolaou A."/>
            <person name="Micinski S."/>
            <person name="Westbrook J."/>
            <person name="Gould F."/>
        </authorList>
    </citation>
    <scope>NUCLEOTIDE SEQUENCE [LARGE SCALE GENOMIC DNA]</scope>
    <source>
        <strain evidence="2">HvINT-</strain>
        <tissue evidence="2">Whole body</tissue>
    </source>
</reference>
<accession>A0A2A4JMK1</accession>
<gene>
    <name evidence="2" type="ORF">B5V51_14944</name>
</gene>
<evidence type="ECO:0000313" key="2">
    <source>
        <dbReference type="EMBL" id="PCG73305.1"/>
    </source>
</evidence>
<comment type="caution">
    <text evidence="2">The sequence shown here is derived from an EMBL/GenBank/DDBJ whole genome shotgun (WGS) entry which is preliminary data.</text>
</comment>
<evidence type="ECO:0000256" key="1">
    <source>
        <dbReference type="SAM" id="MobiDB-lite"/>
    </source>
</evidence>
<sequence>MEDMLAAFDNKNPSIKAEVPCSSREALCHTQPTAFEKELVKAYVGGFAQREHRAPHRQARQLKEQKIKEFADKAVIQVKVAAPKKDTKAKPTPSPSGKGDAKPTAGIFNPKPVRRPNSAKVPAKKAPASRAQPSPPREQELSQEEVDAKAEMLYVIYFILLIT</sequence>
<name>A0A2A4JMK1_HELVI</name>
<dbReference type="STRING" id="7102.A0A2A4JMK1"/>
<organism evidence="2">
    <name type="scientific">Heliothis virescens</name>
    <name type="common">Tobacco budworm moth</name>
    <dbReference type="NCBI Taxonomy" id="7102"/>
    <lineage>
        <taxon>Eukaryota</taxon>
        <taxon>Metazoa</taxon>
        <taxon>Ecdysozoa</taxon>
        <taxon>Arthropoda</taxon>
        <taxon>Hexapoda</taxon>
        <taxon>Insecta</taxon>
        <taxon>Pterygota</taxon>
        <taxon>Neoptera</taxon>
        <taxon>Endopterygota</taxon>
        <taxon>Lepidoptera</taxon>
        <taxon>Glossata</taxon>
        <taxon>Ditrysia</taxon>
        <taxon>Noctuoidea</taxon>
        <taxon>Noctuidae</taxon>
        <taxon>Heliothinae</taxon>
        <taxon>Heliothis</taxon>
    </lineage>
</organism>